<evidence type="ECO:0000256" key="9">
    <source>
        <dbReference type="SAM" id="Phobius"/>
    </source>
</evidence>
<dbReference type="Gene3D" id="3.30.450.20">
    <property type="entry name" value="PAS domain"/>
    <property type="match status" value="1"/>
</dbReference>
<feature type="domain" description="Histidine kinase" evidence="10">
    <location>
        <begin position="436"/>
        <end position="628"/>
    </location>
</feature>
<evidence type="ECO:0000256" key="6">
    <source>
        <dbReference type="ARBA" id="ARBA00022777"/>
    </source>
</evidence>
<protein>
    <recommendedName>
        <fullName evidence="2">histidine kinase</fullName>
        <ecNumber evidence="2">2.7.13.3</ecNumber>
    </recommendedName>
</protein>
<proteinExistence type="predicted"/>
<dbReference type="GO" id="GO:0004673">
    <property type="term" value="F:protein histidine kinase activity"/>
    <property type="evidence" value="ECO:0007669"/>
    <property type="project" value="UniProtKB-EC"/>
</dbReference>
<name>A0A918N4R0_9FLAO</name>
<keyword evidence="12" id="KW-1185">Reference proteome</keyword>
<dbReference type="SMART" id="SM00387">
    <property type="entry name" value="HATPase_c"/>
    <property type="match status" value="1"/>
</dbReference>
<dbReference type="Pfam" id="PF07568">
    <property type="entry name" value="HisKA_2"/>
    <property type="match status" value="1"/>
</dbReference>
<keyword evidence="6" id="KW-0418">Kinase</keyword>
<dbReference type="Pfam" id="PF02518">
    <property type="entry name" value="HATPase_c"/>
    <property type="match status" value="1"/>
</dbReference>
<feature type="transmembrane region" description="Helical" evidence="9">
    <location>
        <begin position="386"/>
        <end position="406"/>
    </location>
</feature>
<keyword evidence="7" id="KW-0067">ATP-binding</keyword>
<dbReference type="EMBL" id="BMWS01000019">
    <property type="protein sequence ID" value="GGX24770.1"/>
    <property type="molecule type" value="Genomic_DNA"/>
</dbReference>
<keyword evidence="4" id="KW-0808">Transferase</keyword>
<dbReference type="AlphaFoldDB" id="A0A918N4R0"/>
<dbReference type="InterPro" id="IPR003594">
    <property type="entry name" value="HATPase_dom"/>
</dbReference>
<keyword evidence="9" id="KW-0472">Membrane</keyword>
<evidence type="ECO:0000256" key="4">
    <source>
        <dbReference type="ARBA" id="ARBA00022679"/>
    </source>
</evidence>
<keyword evidence="3" id="KW-0597">Phosphoprotein</keyword>
<feature type="repeat" description="TPR" evidence="8">
    <location>
        <begin position="186"/>
        <end position="219"/>
    </location>
</feature>
<gene>
    <name evidence="11" type="ORF">GCM10007384_27270</name>
</gene>
<dbReference type="PROSITE" id="PS50005">
    <property type="entry name" value="TPR"/>
    <property type="match status" value="3"/>
</dbReference>
<dbReference type="Proteomes" id="UP000601108">
    <property type="component" value="Unassembled WGS sequence"/>
</dbReference>
<evidence type="ECO:0000256" key="5">
    <source>
        <dbReference type="ARBA" id="ARBA00022741"/>
    </source>
</evidence>
<dbReference type="PANTHER" id="PTHR41523">
    <property type="entry name" value="TWO-COMPONENT SYSTEM SENSOR PROTEIN"/>
    <property type="match status" value="1"/>
</dbReference>
<dbReference type="Gene3D" id="1.25.40.10">
    <property type="entry name" value="Tetratricopeptide repeat domain"/>
    <property type="match status" value="2"/>
</dbReference>
<accession>A0A918N4R0</accession>
<dbReference type="PANTHER" id="PTHR41523:SF8">
    <property type="entry name" value="ETHYLENE RESPONSE SENSOR PROTEIN"/>
    <property type="match status" value="1"/>
</dbReference>
<evidence type="ECO:0000313" key="12">
    <source>
        <dbReference type="Proteomes" id="UP000601108"/>
    </source>
</evidence>
<organism evidence="11 12">
    <name type="scientific">Aquimarina muelleri</name>
    <dbReference type="NCBI Taxonomy" id="279356"/>
    <lineage>
        <taxon>Bacteria</taxon>
        <taxon>Pseudomonadati</taxon>
        <taxon>Bacteroidota</taxon>
        <taxon>Flavobacteriia</taxon>
        <taxon>Flavobacteriales</taxon>
        <taxon>Flavobacteriaceae</taxon>
        <taxon>Aquimarina</taxon>
    </lineage>
</organism>
<keyword evidence="9" id="KW-0812">Transmembrane</keyword>
<comment type="caution">
    <text evidence="11">The sequence shown here is derived from an EMBL/GenBank/DDBJ whole genome shotgun (WGS) entry which is preliminary data.</text>
</comment>
<dbReference type="InterPro" id="IPR011495">
    <property type="entry name" value="Sig_transdc_His_kin_sub2_dim/P"/>
</dbReference>
<dbReference type="PROSITE" id="PS50109">
    <property type="entry name" value="HIS_KIN"/>
    <property type="match status" value="1"/>
</dbReference>
<dbReference type="InterPro" id="IPR011990">
    <property type="entry name" value="TPR-like_helical_dom_sf"/>
</dbReference>
<dbReference type="Gene3D" id="3.30.565.10">
    <property type="entry name" value="Histidine kinase-like ATPase, C-terminal domain"/>
    <property type="match status" value="1"/>
</dbReference>
<dbReference type="EC" id="2.7.13.3" evidence="2"/>
<evidence type="ECO:0000313" key="11">
    <source>
        <dbReference type="EMBL" id="GGX24770.1"/>
    </source>
</evidence>
<dbReference type="InterPro" id="IPR019734">
    <property type="entry name" value="TPR_rpt"/>
</dbReference>
<evidence type="ECO:0000256" key="1">
    <source>
        <dbReference type="ARBA" id="ARBA00000085"/>
    </source>
</evidence>
<comment type="catalytic activity">
    <reaction evidence="1">
        <text>ATP + protein L-histidine = ADP + protein N-phospho-L-histidine.</text>
        <dbReference type="EC" id="2.7.13.3"/>
    </reaction>
</comment>
<evidence type="ECO:0000256" key="8">
    <source>
        <dbReference type="PROSITE-ProRule" id="PRU00339"/>
    </source>
</evidence>
<dbReference type="InterPro" id="IPR005467">
    <property type="entry name" value="His_kinase_dom"/>
</dbReference>
<keyword evidence="5" id="KW-0547">Nucleotide-binding</keyword>
<keyword evidence="9" id="KW-1133">Transmembrane helix</keyword>
<evidence type="ECO:0000256" key="3">
    <source>
        <dbReference type="ARBA" id="ARBA00022553"/>
    </source>
</evidence>
<dbReference type="SUPFAM" id="SSF55874">
    <property type="entry name" value="ATPase domain of HSP90 chaperone/DNA topoisomerase II/histidine kinase"/>
    <property type="match status" value="1"/>
</dbReference>
<dbReference type="SUPFAM" id="SSF48452">
    <property type="entry name" value="TPR-like"/>
    <property type="match status" value="2"/>
</dbReference>
<reference evidence="11 12" key="1">
    <citation type="journal article" date="2014" name="Int. J. Syst. Evol. Microbiol.">
        <title>Complete genome sequence of Corynebacterium casei LMG S-19264T (=DSM 44701T), isolated from a smear-ripened cheese.</title>
        <authorList>
            <consortium name="US DOE Joint Genome Institute (JGI-PGF)"/>
            <person name="Walter F."/>
            <person name="Albersmeier A."/>
            <person name="Kalinowski J."/>
            <person name="Ruckert C."/>
        </authorList>
    </citation>
    <scope>NUCLEOTIDE SEQUENCE [LARGE SCALE GENOMIC DNA]</scope>
    <source>
        <strain evidence="11 12">KCTC 12285</strain>
    </source>
</reference>
<feature type="repeat" description="TPR" evidence="8">
    <location>
        <begin position="65"/>
        <end position="98"/>
    </location>
</feature>
<evidence type="ECO:0000259" key="10">
    <source>
        <dbReference type="PROSITE" id="PS50109"/>
    </source>
</evidence>
<dbReference type="Pfam" id="PF13181">
    <property type="entry name" value="TPR_8"/>
    <property type="match status" value="1"/>
</dbReference>
<evidence type="ECO:0000256" key="7">
    <source>
        <dbReference type="ARBA" id="ARBA00022840"/>
    </source>
</evidence>
<evidence type="ECO:0000256" key="2">
    <source>
        <dbReference type="ARBA" id="ARBA00012438"/>
    </source>
</evidence>
<dbReference type="Pfam" id="PF13424">
    <property type="entry name" value="TPR_12"/>
    <property type="match status" value="2"/>
</dbReference>
<sequence length="628" mass="71545">MLLHLSLLGQTDSLIQKLETVSKKEKIQIYKELTLKYSNSETEKSLQYALEGLELLEDKSSKNAGYFYFILGRLYNASADYEQALFCYTKTLEIAKGLQYELGVAKSHQNIGLVHIKKGDYHQALDHYLKAVTIYEIQKEENFLVGVIGNIGSLYSCRLKDDENGLLYYNKALKLSEKIGNAEHRASILVAVAEMYMRQKDFEKAKNILKESIDVAEKTNVPQTVIVGLSNLSAIAEEENKLEEALVYAKKSLKLRLDTGKVNENASEYLRLANIYEKLGEAKEAKLHYDKALSTALATNALPQLLKVYESLQDYYSRQKEYKKGYQYLLQYNTIKDSLFTEEKHKQLKEIQAKFDIESKEKEVQLLTSENQIKALENKSHRIARFLLVIGLVALSVVSLTMLYAYRNKQKTNKILAEKNKKISQTLKDREILLKEVHHRVKNNLQIVSSLLRLQYKFGDHKSSGEILQEIQNKIQAMAIIHERLYKSSDLSFINLQTYLENLLNYFKTSYDLPKQNITISATVDTINLNMDYLVPCGLIVNEIIANSIKYAFKESLSGHISIEASKKQDTCLLTIKDTGVGFPEGFRMKDSTSLGMQLIQGLTKQIKGSVEITSNPGACYIIKFDIA</sequence>
<dbReference type="InterPro" id="IPR036890">
    <property type="entry name" value="HATPase_C_sf"/>
</dbReference>
<dbReference type="GO" id="GO:0005524">
    <property type="term" value="F:ATP binding"/>
    <property type="evidence" value="ECO:0007669"/>
    <property type="project" value="UniProtKB-KW"/>
</dbReference>
<feature type="repeat" description="TPR" evidence="8">
    <location>
        <begin position="105"/>
        <end position="138"/>
    </location>
</feature>
<keyword evidence="8" id="KW-0802">TPR repeat</keyword>
<dbReference type="SMART" id="SM00028">
    <property type="entry name" value="TPR"/>
    <property type="match status" value="6"/>
</dbReference>